<keyword evidence="2" id="KW-0472">Membrane</keyword>
<protein>
    <submittedName>
        <fullName evidence="3">Uncharacterized protein</fullName>
    </submittedName>
</protein>
<dbReference type="InParanoid" id="A0A067PX78"/>
<name>A0A067PX78_9AGAM</name>
<sequence>MNAPTQNPNGVFLGNSSTIIFAFLIAFLALFGAFMVIGSLFHYVRLGRQGWPADFDHPYERDGWRDEPRLYEVWVKEYSGSAVDWERLNPISARMLDTEGQPSVHSPAGSSTHQPPLSRAFWRSRDSDARRHEVEVGKSREQEPYTPLHTAEVIMLLALPSHQHPRNVIPYDDTATCPDAGAIERGAAFATEFVLGRTYVPYQDSNTSLHL</sequence>
<evidence type="ECO:0000256" key="1">
    <source>
        <dbReference type="SAM" id="MobiDB-lite"/>
    </source>
</evidence>
<keyword evidence="2" id="KW-1133">Transmembrane helix</keyword>
<evidence type="ECO:0000313" key="3">
    <source>
        <dbReference type="EMBL" id="KDQ58465.1"/>
    </source>
</evidence>
<keyword evidence="4" id="KW-1185">Reference proteome</keyword>
<organism evidence="3 4">
    <name type="scientific">Jaapia argillacea MUCL 33604</name>
    <dbReference type="NCBI Taxonomy" id="933084"/>
    <lineage>
        <taxon>Eukaryota</taxon>
        <taxon>Fungi</taxon>
        <taxon>Dikarya</taxon>
        <taxon>Basidiomycota</taxon>
        <taxon>Agaricomycotina</taxon>
        <taxon>Agaricomycetes</taxon>
        <taxon>Agaricomycetidae</taxon>
        <taxon>Jaapiales</taxon>
        <taxon>Jaapiaceae</taxon>
        <taxon>Jaapia</taxon>
    </lineage>
</organism>
<feature type="region of interest" description="Disordered" evidence="1">
    <location>
        <begin position="98"/>
        <end position="119"/>
    </location>
</feature>
<dbReference type="Proteomes" id="UP000027265">
    <property type="component" value="Unassembled WGS sequence"/>
</dbReference>
<keyword evidence="2" id="KW-0812">Transmembrane</keyword>
<accession>A0A067PX78</accession>
<feature type="compositionally biased region" description="Polar residues" evidence="1">
    <location>
        <begin position="100"/>
        <end position="115"/>
    </location>
</feature>
<evidence type="ECO:0000313" key="4">
    <source>
        <dbReference type="Proteomes" id="UP000027265"/>
    </source>
</evidence>
<dbReference type="AlphaFoldDB" id="A0A067PX78"/>
<evidence type="ECO:0000256" key="2">
    <source>
        <dbReference type="SAM" id="Phobius"/>
    </source>
</evidence>
<gene>
    <name evidence="3" type="ORF">JAAARDRAFT_34268</name>
</gene>
<dbReference type="EMBL" id="KL197717">
    <property type="protein sequence ID" value="KDQ58465.1"/>
    <property type="molecule type" value="Genomic_DNA"/>
</dbReference>
<proteinExistence type="predicted"/>
<feature type="transmembrane region" description="Helical" evidence="2">
    <location>
        <begin position="20"/>
        <end position="41"/>
    </location>
</feature>
<reference evidence="4" key="1">
    <citation type="journal article" date="2014" name="Proc. Natl. Acad. Sci. U.S.A.">
        <title>Extensive sampling of basidiomycete genomes demonstrates inadequacy of the white-rot/brown-rot paradigm for wood decay fungi.</title>
        <authorList>
            <person name="Riley R."/>
            <person name="Salamov A.A."/>
            <person name="Brown D.W."/>
            <person name="Nagy L.G."/>
            <person name="Floudas D."/>
            <person name="Held B.W."/>
            <person name="Levasseur A."/>
            <person name="Lombard V."/>
            <person name="Morin E."/>
            <person name="Otillar R."/>
            <person name="Lindquist E.A."/>
            <person name="Sun H."/>
            <person name="LaButti K.M."/>
            <person name="Schmutz J."/>
            <person name="Jabbour D."/>
            <person name="Luo H."/>
            <person name="Baker S.E."/>
            <person name="Pisabarro A.G."/>
            <person name="Walton J.D."/>
            <person name="Blanchette R.A."/>
            <person name="Henrissat B."/>
            <person name="Martin F."/>
            <person name="Cullen D."/>
            <person name="Hibbett D.S."/>
            <person name="Grigoriev I.V."/>
        </authorList>
    </citation>
    <scope>NUCLEOTIDE SEQUENCE [LARGE SCALE GENOMIC DNA]</scope>
    <source>
        <strain evidence="4">MUCL 33604</strain>
    </source>
</reference>
<dbReference type="HOGENOM" id="CLU_1305039_0_0_1"/>